<accession>A0ABU4HRD0</accession>
<dbReference type="InterPro" id="IPR001602">
    <property type="entry name" value="UPF0047_YjbQ-like"/>
</dbReference>
<dbReference type="PANTHER" id="PTHR30615">
    <property type="entry name" value="UNCHARACTERIZED PROTEIN YJBQ-RELATED"/>
    <property type="match status" value="1"/>
</dbReference>
<name>A0ABU4HRD0_9ACTN</name>
<organism evidence="2 3">
    <name type="scientific">Conexibacter stalactiti</name>
    <dbReference type="NCBI Taxonomy" id="1940611"/>
    <lineage>
        <taxon>Bacteria</taxon>
        <taxon>Bacillati</taxon>
        <taxon>Actinomycetota</taxon>
        <taxon>Thermoleophilia</taxon>
        <taxon>Solirubrobacterales</taxon>
        <taxon>Conexibacteraceae</taxon>
        <taxon>Conexibacter</taxon>
    </lineage>
</organism>
<reference evidence="3" key="1">
    <citation type="submission" date="2023-07" db="EMBL/GenBank/DDBJ databases">
        <title>Conexibacter stalactiti sp. nov., isolated from stalactites in a lava cave and emended description of the genus Conexibacter.</title>
        <authorList>
            <person name="Lee S.D."/>
        </authorList>
    </citation>
    <scope>NUCLEOTIDE SEQUENCE [LARGE SCALE GENOMIC DNA]</scope>
    <source>
        <strain evidence="3">KCTC 39840</strain>
    </source>
</reference>
<dbReference type="InterPro" id="IPR035917">
    <property type="entry name" value="YjbQ-like_sf"/>
</dbReference>
<dbReference type="PANTHER" id="PTHR30615:SF8">
    <property type="entry name" value="UPF0047 PROTEIN C4A8.02C"/>
    <property type="match status" value="1"/>
</dbReference>
<protein>
    <submittedName>
        <fullName evidence="2">Secondary thiamine-phosphate synthase enzyme YjbQ</fullName>
    </submittedName>
</protein>
<dbReference type="Proteomes" id="UP001284601">
    <property type="component" value="Unassembled WGS sequence"/>
</dbReference>
<dbReference type="RefSeq" id="WP_318598102.1">
    <property type="nucleotide sequence ID" value="NZ_JAWSTH010000039.1"/>
</dbReference>
<evidence type="ECO:0000256" key="1">
    <source>
        <dbReference type="ARBA" id="ARBA00005534"/>
    </source>
</evidence>
<dbReference type="EMBL" id="JAWSTH010000039">
    <property type="protein sequence ID" value="MDW5595764.1"/>
    <property type="molecule type" value="Genomic_DNA"/>
</dbReference>
<reference evidence="2 3" key="2">
    <citation type="submission" date="2023-10" db="EMBL/GenBank/DDBJ databases">
        <authorList>
            <person name="Han X.F."/>
        </authorList>
    </citation>
    <scope>NUCLEOTIDE SEQUENCE [LARGE SCALE GENOMIC DNA]</scope>
    <source>
        <strain evidence="2 3">KCTC 39840</strain>
    </source>
</reference>
<gene>
    <name evidence="2" type="ORF">R7226_15545</name>
</gene>
<dbReference type="Pfam" id="PF01894">
    <property type="entry name" value="YjbQ"/>
    <property type="match status" value="1"/>
</dbReference>
<sequence length="143" mass="15919">MRSQIIRFGIQTTGDTKMIDITERVRQMVRDSGAQNGQALVMTLHTTTAITVNEGLPDLEDDIVEMLQELAPADRNYRHARFLHSDGQMAVNAPSHLRGALLGFQCAFPIEDGELVMGGRQTIYFVELDGPLYREALVQVMAT</sequence>
<dbReference type="PIRSF" id="PIRSF004681">
    <property type="entry name" value="UCP004681"/>
    <property type="match status" value="1"/>
</dbReference>
<proteinExistence type="inferred from homology"/>
<comment type="caution">
    <text evidence="2">The sequence shown here is derived from an EMBL/GenBank/DDBJ whole genome shotgun (WGS) entry which is preliminary data.</text>
</comment>
<dbReference type="SUPFAM" id="SSF111038">
    <property type="entry name" value="YjbQ-like"/>
    <property type="match status" value="1"/>
</dbReference>
<keyword evidence="3" id="KW-1185">Reference proteome</keyword>
<dbReference type="NCBIfam" id="TIGR00149">
    <property type="entry name" value="TIGR00149_YjbQ"/>
    <property type="match status" value="1"/>
</dbReference>
<evidence type="ECO:0000313" key="3">
    <source>
        <dbReference type="Proteomes" id="UP001284601"/>
    </source>
</evidence>
<comment type="similarity">
    <text evidence="1">Belongs to the UPF0047 family.</text>
</comment>
<dbReference type="Gene3D" id="2.60.120.460">
    <property type="entry name" value="YjbQ-like"/>
    <property type="match status" value="1"/>
</dbReference>
<evidence type="ECO:0000313" key="2">
    <source>
        <dbReference type="EMBL" id="MDW5595764.1"/>
    </source>
</evidence>